<dbReference type="EMBL" id="JBHTHZ010000001">
    <property type="protein sequence ID" value="MFD0792027.1"/>
    <property type="molecule type" value="Genomic_DNA"/>
</dbReference>
<feature type="region of interest" description="Disordered" evidence="1">
    <location>
        <begin position="421"/>
        <end position="440"/>
    </location>
</feature>
<accession>A0ABW3AME1</accession>
<protein>
    <recommendedName>
        <fullName evidence="4">DUF3945 domain-containing protein</fullName>
    </recommendedName>
</protein>
<reference evidence="3" key="1">
    <citation type="journal article" date="2019" name="Int. J. Syst. Evol. Microbiol.">
        <title>The Global Catalogue of Microorganisms (GCM) 10K type strain sequencing project: providing services to taxonomists for standard genome sequencing and annotation.</title>
        <authorList>
            <consortium name="The Broad Institute Genomics Platform"/>
            <consortium name="The Broad Institute Genome Sequencing Center for Infectious Disease"/>
            <person name="Wu L."/>
            <person name="Ma J."/>
        </authorList>
    </citation>
    <scope>NUCLEOTIDE SEQUENCE [LARGE SCALE GENOMIC DNA]</scope>
    <source>
        <strain evidence="3">CCUG 61484</strain>
    </source>
</reference>
<dbReference type="Proteomes" id="UP001597010">
    <property type="component" value="Unassembled WGS sequence"/>
</dbReference>
<dbReference type="RefSeq" id="WP_377110739.1">
    <property type="nucleotide sequence ID" value="NZ_JBHTHZ010000001.1"/>
</dbReference>
<proteinExistence type="predicted"/>
<organism evidence="2 3">
    <name type="scientific">Mucilaginibacter litoreus</name>
    <dbReference type="NCBI Taxonomy" id="1048221"/>
    <lineage>
        <taxon>Bacteria</taxon>
        <taxon>Pseudomonadati</taxon>
        <taxon>Bacteroidota</taxon>
        <taxon>Sphingobacteriia</taxon>
        <taxon>Sphingobacteriales</taxon>
        <taxon>Sphingobacteriaceae</taxon>
        <taxon>Mucilaginibacter</taxon>
    </lineage>
</organism>
<sequence length="440" mass="50747">MNLETPYAEAIIDMLEEAQDIGISYAFWEKGIMDWPLNRSSFSFFDTYGAAHQHWLRQTMSDDTPVWEEQPAYYFKRIDDLLEEIKIANGLIKEQDMNKNNLENLTEEMKMLGLGEKEITQMKEKMIQNLPSFEVLTKIPGSKGVIDTVLFFKQSNQSDNYYLNKFNVTLNKAQQLEEGQQYAVLTQRPEGENVQPLMRRFDSPYEAVAFFKEVAEKSELVVGHMAVNKKGKEELVRDQLLAERENGKTIYVTKEFNKTFNEPVQDQTCYVEKGRGFTVIQAANMIEGRSVYRDDLLNIGGQPYKAWMKLDMDGARDRHGNYMMNQYKDPAYGFNISEVLDNYRIKVVADPEKKEAIIAELKLGNRPLVTTTLDDKEVKLHLEAVPRYSQVNFYQENGKPEKREQFETAAYKEQKIAEAMAKSKNQDKAAAKQEGQGMAV</sequence>
<name>A0ABW3AME1_9SPHI</name>
<comment type="caution">
    <text evidence="2">The sequence shown here is derived from an EMBL/GenBank/DDBJ whole genome shotgun (WGS) entry which is preliminary data.</text>
</comment>
<keyword evidence="3" id="KW-1185">Reference proteome</keyword>
<evidence type="ECO:0000313" key="3">
    <source>
        <dbReference type="Proteomes" id="UP001597010"/>
    </source>
</evidence>
<evidence type="ECO:0000313" key="2">
    <source>
        <dbReference type="EMBL" id="MFD0792027.1"/>
    </source>
</evidence>
<evidence type="ECO:0008006" key="4">
    <source>
        <dbReference type="Google" id="ProtNLM"/>
    </source>
</evidence>
<evidence type="ECO:0000256" key="1">
    <source>
        <dbReference type="SAM" id="MobiDB-lite"/>
    </source>
</evidence>
<gene>
    <name evidence="2" type="ORF">ACFQZX_00280</name>
</gene>